<sequence>MTVIKAKIAEELPIGHPLLRLPAFNPLTGAPVSVFLEGQNSKSFEYDKNTGEIKISKKLDFEHSPRFQRFYLIANSTESDKSVKANIEFELIDIDDVPPKIKFNLKENEMVVKEEIKR</sequence>
<dbReference type="GO" id="GO:0007156">
    <property type="term" value="P:homophilic cell adhesion via plasma membrane adhesion molecules"/>
    <property type="evidence" value="ECO:0007669"/>
    <property type="project" value="InterPro"/>
</dbReference>
<evidence type="ECO:0000313" key="3">
    <source>
        <dbReference type="EMBL" id="CAD2194458.1"/>
    </source>
</evidence>
<gene>
    <name evidence="3" type="ORF">MENT_LOCUS47477</name>
</gene>
<dbReference type="CDD" id="cd11304">
    <property type="entry name" value="Cadherin_repeat"/>
    <property type="match status" value="1"/>
</dbReference>
<name>A0A6V7X574_MELEN</name>
<dbReference type="Proteomes" id="UP000580250">
    <property type="component" value="Unassembled WGS sequence"/>
</dbReference>
<organism evidence="3 4">
    <name type="scientific">Meloidogyne enterolobii</name>
    <name type="common">Root-knot nematode worm</name>
    <name type="synonym">Meloidogyne mayaguensis</name>
    <dbReference type="NCBI Taxonomy" id="390850"/>
    <lineage>
        <taxon>Eukaryota</taxon>
        <taxon>Metazoa</taxon>
        <taxon>Ecdysozoa</taxon>
        <taxon>Nematoda</taxon>
        <taxon>Chromadorea</taxon>
        <taxon>Rhabditida</taxon>
        <taxon>Tylenchina</taxon>
        <taxon>Tylenchomorpha</taxon>
        <taxon>Tylenchoidea</taxon>
        <taxon>Meloidogynidae</taxon>
        <taxon>Meloidogyninae</taxon>
        <taxon>Meloidogyne</taxon>
    </lineage>
</organism>
<dbReference type="InterPro" id="IPR002126">
    <property type="entry name" value="Cadherin-like_dom"/>
</dbReference>
<dbReference type="InterPro" id="IPR015919">
    <property type="entry name" value="Cadherin-like_sf"/>
</dbReference>
<dbReference type="EMBL" id="CAJEWN010001115">
    <property type="protein sequence ID" value="CAD2194458.1"/>
    <property type="molecule type" value="Genomic_DNA"/>
</dbReference>
<accession>A0A6V7X574</accession>
<evidence type="ECO:0000259" key="2">
    <source>
        <dbReference type="PROSITE" id="PS50268"/>
    </source>
</evidence>
<dbReference type="PROSITE" id="PS50268">
    <property type="entry name" value="CADHERIN_2"/>
    <property type="match status" value="1"/>
</dbReference>
<dbReference type="GO" id="GO:0005509">
    <property type="term" value="F:calcium ion binding"/>
    <property type="evidence" value="ECO:0007669"/>
    <property type="project" value="UniProtKB-UniRule"/>
</dbReference>
<comment type="caution">
    <text evidence="3">The sequence shown here is derived from an EMBL/GenBank/DDBJ whole genome shotgun (WGS) entry which is preliminary data.</text>
</comment>
<dbReference type="AlphaFoldDB" id="A0A6V7X574"/>
<dbReference type="Gene3D" id="2.60.40.60">
    <property type="entry name" value="Cadherins"/>
    <property type="match status" value="1"/>
</dbReference>
<dbReference type="GO" id="GO:0016020">
    <property type="term" value="C:membrane"/>
    <property type="evidence" value="ECO:0007669"/>
    <property type="project" value="InterPro"/>
</dbReference>
<dbReference type="SUPFAM" id="SSF49313">
    <property type="entry name" value="Cadherin-like"/>
    <property type="match status" value="1"/>
</dbReference>
<proteinExistence type="predicted"/>
<keyword evidence="1" id="KW-0106">Calcium</keyword>
<protein>
    <recommendedName>
        <fullName evidence="2">Cadherin domain-containing protein</fullName>
    </recommendedName>
</protein>
<evidence type="ECO:0000313" key="4">
    <source>
        <dbReference type="Proteomes" id="UP000580250"/>
    </source>
</evidence>
<dbReference type="OrthoDB" id="6252479at2759"/>
<evidence type="ECO:0000256" key="1">
    <source>
        <dbReference type="PROSITE-ProRule" id="PRU00043"/>
    </source>
</evidence>
<reference evidence="3 4" key="1">
    <citation type="submission" date="2020-08" db="EMBL/GenBank/DDBJ databases">
        <authorList>
            <person name="Koutsovoulos G."/>
            <person name="Danchin GJ E."/>
        </authorList>
    </citation>
    <scope>NUCLEOTIDE SEQUENCE [LARGE SCALE GENOMIC DNA]</scope>
</reference>
<feature type="domain" description="Cadherin" evidence="2">
    <location>
        <begin position="8"/>
        <end position="101"/>
    </location>
</feature>